<proteinExistence type="predicted"/>
<dbReference type="SUPFAM" id="SSF55282">
    <property type="entry name" value="RL5-like"/>
    <property type="match status" value="1"/>
</dbReference>
<name>A0A8J8PEM3_9ARCH</name>
<comment type="caution">
    <text evidence="1">The sequence shown here is derived from an EMBL/GenBank/DDBJ whole genome shotgun (WGS) entry which is preliminary data.</text>
</comment>
<dbReference type="PANTHER" id="PTHR38816:SF1">
    <property type="entry name" value="EXOSOME SUBUNIT"/>
    <property type="match status" value="1"/>
</dbReference>
<dbReference type="Pfam" id="PF01877">
    <property type="entry name" value="RNA_binding"/>
    <property type="match status" value="1"/>
</dbReference>
<dbReference type="InterPro" id="IPR002739">
    <property type="entry name" value="PAB1135-like"/>
</dbReference>
<dbReference type="Proteomes" id="UP000752814">
    <property type="component" value="Unassembled WGS sequence"/>
</dbReference>
<accession>A0A8J8PEM3</accession>
<reference evidence="1" key="1">
    <citation type="submission" date="2016-03" db="EMBL/GenBank/DDBJ databases">
        <authorList>
            <person name="Borrel G."/>
            <person name="Mccann A."/>
            <person name="O'Toole P.W."/>
        </authorList>
    </citation>
    <scope>NUCLEOTIDE SEQUENCE</scope>
    <source>
        <strain evidence="1">183</strain>
    </source>
</reference>
<dbReference type="PANTHER" id="PTHR38816">
    <property type="entry name" value="EXOSOME SUBUNIT, DUF54 FAMILY-RELATED"/>
    <property type="match status" value="1"/>
</dbReference>
<protein>
    <recommendedName>
        <fullName evidence="3">Exosome subunit</fullName>
    </recommendedName>
</protein>
<dbReference type="InterPro" id="IPR022803">
    <property type="entry name" value="Ribosomal_uL5_dom_sf"/>
</dbReference>
<gene>
    <name evidence="1" type="ORF">A3207_01250</name>
</gene>
<dbReference type="Gene3D" id="3.30.1440.10">
    <property type="match status" value="1"/>
</dbReference>
<dbReference type="GeneID" id="41323293"/>
<evidence type="ECO:0008006" key="3">
    <source>
        <dbReference type="Google" id="ProtNLM"/>
    </source>
</evidence>
<evidence type="ECO:0000313" key="1">
    <source>
        <dbReference type="EMBL" id="TQS84689.1"/>
    </source>
</evidence>
<dbReference type="RefSeq" id="WP_020448761.1">
    <property type="nucleotide sequence ID" value="NZ_CAYAYE010000015.1"/>
</dbReference>
<organism evidence="1 2">
    <name type="scientific">Candidatus Methanomassiliicoccus intestinalis</name>
    <dbReference type="NCBI Taxonomy" id="1406512"/>
    <lineage>
        <taxon>Archaea</taxon>
        <taxon>Methanobacteriati</taxon>
        <taxon>Thermoplasmatota</taxon>
        <taxon>Thermoplasmata</taxon>
        <taxon>Methanomassiliicoccales</taxon>
        <taxon>Methanomassiliicoccaceae</taxon>
        <taxon>Methanomassiliicoccus</taxon>
    </lineage>
</organism>
<evidence type="ECO:0000313" key="2">
    <source>
        <dbReference type="Proteomes" id="UP000752814"/>
    </source>
</evidence>
<dbReference type="EMBL" id="LVVT01000001">
    <property type="protein sequence ID" value="TQS84689.1"/>
    <property type="molecule type" value="Genomic_DNA"/>
</dbReference>
<dbReference type="OMA" id="RTFCYAT"/>
<dbReference type="AlphaFoldDB" id="A0A8J8PEM3"/>
<sequence>MDIDNISFRAFSHATENEDRVKKAVINVSKSEDLTCSKSCGYHGNPITIIETKITHARDIKDFLISLSEEDIKQLIDTIDLRVDDESFFYMRLDKQEAYLGNPMLNNGEDVISVKGKIKSYPQNRENAVASIKQTLDMILDKKYQNTINKK</sequence>